<dbReference type="VEuPathDB" id="AmoebaDB:NfTy_068150"/>
<sequence>MMHPSFSNPSNTNIHTELQSCLLRVLLTNANMRSLRHFSSEPSHPKKLLSMLYHLIDLALQFEPTELPLRWSSYSTQLPNMGHPLLHDEQVSSLMLSSQTKSPLYANALVHDHSQMNESNNEQRMPMMIMDQYHVYDHIQLECVNSSSSSFQSSSNEPIWFPPAHLVNRLFEGTCSSANKKISILDGVHSQLPSEEEDQSLIDSSPIDKRTCPLEQNQCYSNSRIVGDSELLTSPLSPVTEFMQKALGSCFFETTTTNTTCSFETNSTTTTTPNDASISTNTHLQNNRWLKKKSSKSTNSNTAKLFNHSLMKMSTKETTNPTHKIVKTRKTSKSAPPSLFRTLNVASDQKQQLLEVLNRNEWSAERLASFVTQWKHTSYSVHDQNMN</sequence>
<dbReference type="AlphaFoldDB" id="A0A6A5BUE1"/>
<dbReference type="EMBL" id="VFQX01000036">
    <property type="protein sequence ID" value="KAF0976945.1"/>
    <property type="molecule type" value="Genomic_DNA"/>
</dbReference>
<dbReference type="VEuPathDB" id="AmoebaDB:FDP41_004240"/>
<dbReference type="OrthoDB" id="10672187at2759"/>
<keyword evidence="3" id="KW-1185">Reference proteome</keyword>
<organism evidence="2 3">
    <name type="scientific">Naegleria fowleri</name>
    <name type="common">Brain eating amoeba</name>
    <dbReference type="NCBI Taxonomy" id="5763"/>
    <lineage>
        <taxon>Eukaryota</taxon>
        <taxon>Discoba</taxon>
        <taxon>Heterolobosea</taxon>
        <taxon>Tetramitia</taxon>
        <taxon>Eutetramitia</taxon>
        <taxon>Vahlkampfiidae</taxon>
        <taxon>Naegleria</taxon>
    </lineage>
</organism>
<comment type="caution">
    <text evidence="2">The sequence shown here is derived from an EMBL/GenBank/DDBJ whole genome shotgun (WGS) entry which is preliminary data.</text>
</comment>
<evidence type="ECO:0000313" key="2">
    <source>
        <dbReference type="EMBL" id="KAF0976945.1"/>
    </source>
</evidence>
<protein>
    <submittedName>
        <fullName evidence="2">Uncharacterized protein</fullName>
    </submittedName>
</protein>
<dbReference type="GeneID" id="68111458"/>
<dbReference type="Proteomes" id="UP000444721">
    <property type="component" value="Unassembled WGS sequence"/>
</dbReference>
<gene>
    <name evidence="2" type="ORF">FDP41_004240</name>
</gene>
<evidence type="ECO:0000313" key="3">
    <source>
        <dbReference type="Proteomes" id="UP000444721"/>
    </source>
</evidence>
<reference evidence="2 3" key="1">
    <citation type="journal article" date="2019" name="Sci. Rep.">
        <title>Nanopore sequencing improves the draft genome of the human pathogenic amoeba Naegleria fowleri.</title>
        <authorList>
            <person name="Liechti N."/>
            <person name="Schurch N."/>
            <person name="Bruggmann R."/>
            <person name="Wittwer M."/>
        </authorList>
    </citation>
    <scope>NUCLEOTIDE SEQUENCE [LARGE SCALE GENOMIC DNA]</scope>
    <source>
        <strain evidence="2 3">ATCC 30894</strain>
    </source>
</reference>
<dbReference type="RefSeq" id="XP_044561658.1">
    <property type="nucleotide sequence ID" value="XM_044707634.1"/>
</dbReference>
<name>A0A6A5BUE1_NAEFO</name>
<evidence type="ECO:0000256" key="1">
    <source>
        <dbReference type="SAM" id="MobiDB-lite"/>
    </source>
</evidence>
<proteinExistence type="predicted"/>
<dbReference type="VEuPathDB" id="AmoebaDB:NF0041270"/>
<feature type="region of interest" description="Disordered" evidence="1">
    <location>
        <begin position="315"/>
        <end position="336"/>
    </location>
</feature>
<accession>A0A6A5BUE1</accession>